<dbReference type="Pfam" id="PF00884">
    <property type="entry name" value="Sulfatase"/>
    <property type="match status" value="1"/>
</dbReference>
<dbReference type="PIRSF" id="PIRSF004950">
    <property type="entry name" value="Mmb_sulf_HI0842"/>
    <property type="match status" value="1"/>
</dbReference>
<evidence type="ECO:0000259" key="2">
    <source>
        <dbReference type="Pfam" id="PF00884"/>
    </source>
</evidence>
<feature type="transmembrane region" description="Helical" evidence="1">
    <location>
        <begin position="152"/>
        <end position="175"/>
    </location>
</feature>
<dbReference type="InterPro" id="IPR000917">
    <property type="entry name" value="Sulfatase_N"/>
</dbReference>
<dbReference type="InterPro" id="IPR052701">
    <property type="entry name" value="GAG_Ulvan_Degrading_Sulfatases"/>
</dbReference>
<organism evidence="4 5">
    <name type="scientific">Legionella drozanskii LLAP-1</name>
    <dbReference type="NCBI Taxonomy" id="1212489"/>
    <lineage>
        <taxon>Bacteria</taxon>
        <taxon>Pseudomonadati</taxon>
        <taxon>Pseudomonadota</taxon>
        <taxon>Gammaproteobacteria</taxon>
        <taxon>Legionellales</taxon>
        <taxon>Legionellaceae</taxon>
        <taxon>Legionella</taxon>
    </lineage>
</organism>
<dbReference type="SUPFAM" id="SSF53649">
    <property type="entry name" value="Alkaline phosphatase-like"/>
    <property type="match status" value="1"/>
</dbReference>
<dbReference type="RefSeq" id="WP_058494604.1">
    <property type="nucleotide sequence ID" value="NZ_CAAAIU010000003.1"/>
</dbReference>
<feature type="transmembrane region" description="Helical" evidence="1">
    <location>
        <begin position="20"/>
        <end position="47"/>
    </location>
</feature>
<dbReference type="InterPro" id="IPR012159">
    <property type="entry name" value="YejM-like"/>
</dbReference>
<feature type="transmembrane region" description="Helical" evidence="1">
    <location>
        <begin position="96"/>
        <end position="120"/>
    </location>
</feature>
<sequence length="626" mass="73026">MSITGNTSQPRINKWLLHFFFINLIVVYALSYNYIVDAFGVTLFYFARDGFHEASLTTHLIVSFYLIATYISYFSLLTILSLLIPYLISKLTSRNWITICISIFCISCFILFIVTDLYVFKLYRFHLNTLILKMLFSKYSYQIFYFSTNEWIVFYLIVASILLLEGLIGLILWFNKVINFSKWIERFIYASIILIFISFCSTVIGNKYLIRQSTVFPYYTEIVRHLFSISKEDMNFFVYSHYFAQSKFANHQLSYPRHPLQCNKEANPPNIFIILIDTWRFDAMNEKTTPNIARFASENLNFHNHFSGGNATQPGVFSLFYSMPASYWTAIFEQKKSPEFINQLQEKKYEFGVFASASLTIPDFASTIFRTLPLPPPPSGWAYQRDEEVTKRLLSFLNNRKTDRPVFSFIFYDAAHEYCGERNFKGPFQPETQVCKRYFLNNGYNGVPLVNRYLNAVNFVDQQVAQVLDGIKKSNLWDNSIIIISADHGEEFNDSHNGYWGHASNFSKYQIEVPFIVHWPGKSKQQFNYVTSHYDVVPTLISDALGCKTEYSDYSYGYNLFDAKNRYPLIVSGNYNISFITPQTITNLLPSGDFEIQDLRAEPLSNHRFDNTQLISILQSVNRFYH</sequence>
<evidence type="ECO:0000259" key="3">
    <source>
        <dbReference type="Pfam" id="PF11893"/>
    </source>
</evidence>
<accession>A0A0W0TB80</accession>
<dbReference type="InterPro" id="IPR017850">
    <property type="entry name" value="Alkaline_phosphatase_core_sf"/>
</dbReference>
<evidence type="ECO:0000256" key="1">
    <source>
        <dbReference type="SAM" id="Phobius"/>
    </source>
</evidence>
<feature type="domain" description="Inner membrane protein YejM N-terminal" evidence="3">
    <location>
        <begin position="12"/>
        <end position="262"/>
    </location>
</feature>
<feature type="transmembrane region" description="Helical" evidence="1">
    <location>
        <begin position="59"/>
        <end position="84"/>
    </location>
</feature>
<keyword evidence="5" id="KW-1185">Reference proteome</keyword>
<keyword evidence="1" id="KW-0472">Membrane</keyword>
<keyword evidence="1" id="KW-1133">Transmembrane helix</keyword>
<reference evidence="4 5" key="1">
    <citation type="submission" date="2015-11" db="EMBL/GenBank/DDBJ databases">
        <title>Genomic analysis of 38 Legionella species identifies large and diverse effector repertoires.</title>
        <authorList>
            <person name="Burstein D."/>
            <person name="Amaro F."/>
            <person name="Zusman T."/>
            <person name="Lifshitz Z."/>
            <person name="Cohen O."/>
            <person name="Gilbert J.A."/>
            <person name="Pupko T."/>
            <person name="Shuman H.A."/>
            <person name="Segal G."/>
        </authorList>
    </citation>
    <scope>NUCLEOTIDE SEQUENCE [LARGE SCALE GENOMIC DNA]</scope>
    <source>
        <strain evidence="4 5">ATCC 700990</strain>
    </source>
</reference>
<proteinExistence type="predicted"/>
<dbReference type="Pfam" id="PF11893">
    <property type="entry name" value="DUF3413"/>
    <property type="match status" value="1"/>
</dbReference>
<dbReference type="OrthoDB" id="9803751at2"/>
<feature type="domain" description="Sulfatase N-terminal" evidence="2">
    <location>
        <begin position="269"/>
        <end position="541"/>
    </location>
</feature>
<dbReference type="PATRIC" id="fig|1212489.4.peg.249"/>
<evidence type="ECO:0000313" key="5">
    <source>
        <dbReference type="Proteomes" id="UP000054736"/>
    </source>
</evidence>
<feature type="transmembrane region" description="Helical" evidence="1">
    <location>
        <begin position="187"/>
        <end position="205"/>
    </location>
</feature>
<keyword evidence="1" id="KW-0812">Transmembrane</keyword>
<comment type="caution">
    <text evidence="4">The sequence shown here is derived from an EMBL/GenBank/DDBJ whole genome shotgun (WGS) entry which is preliminary data.</text>
</comment>
<dbReference type="Proteomes" id="UP000054736">
    <property type="component" value="Unassembled WGS sequence"/>
</dbReference>
<dbReference type="InterPro" id="IPR024588">
    <property type="entry name" value="YejM_N"/>
</dbReference>
<evidence type="ECO:0000313" key="4">
    <source>
        <dbReference type="EMBL" id="KTC92868.1"/>
    </source>
</evidence>
<dbReference type="CDD" id="cd16148">
    <property type="entry name" value="sulfatase_like"/>
    <property type="match status" value="1"/>
</dbReference>
<protein>
    <submittedName>
        <fullName evidence="4">Sulfatase</fullName>
    </submittedName>
</protein>
<name>A0A0W0TB80_9GAMM</name>
<dbReference type="Gene3D" id="3.40.720.10">
    <property type="entry name" value="Alkaline Phosphatase, subunit A"/>
    <property type="match status" value="1"/>
</dbReference>
<dbReference type="STRING" id="1212489.Ldro_0239"/>
<dbReference type="EMBL" id="LNXY01000003">
    <property type="protein sequence ID" value="KTC92868.1"/>
    <property type="molecule type" value="Genomic_DNA"/>
</dbReference>
<dbReference type="PANTHER" id="PTHR43751:SF3">
    <property type="entry name" value="SULFATASE N-TERMINAL DOMAIN-CONTAINING PROTEIN"/>
    <property type="match status" value="1"/>
</dbReference>
<dbReference type="AlphaFoldDB" id="A0A0W0TB80"/>
<gene>
    <name evidence="4" type="ORF">Ldro_0239</name>
</gene>
<dbReference type="PANTHER" id="PTHR43751">
    <property type="entry name" value="SULFATASE"/>
    <property type="match status" value="1"/>
</dbReference>